<name>A0A1G5VRT2_9EURY</name>
<gene>
    <name evidence="3" type="ORF">SAMN02910315_00814</name>
</gene>
<keyword evidence="3" id="KW-0413">Isomerase</keyword>
<evidence type="ECO:0000313" key="3">
    <source>
        <dbReference type="EMBL" id="SDA48448.1"/>
    </source>
</evidence>
<protein>
    <submittedName>
        <fullName evidence="3">6-phospho-3-hexuloisomerase</fullName>
    </submittedName>
</protein>
<dbReference type="InterPro" id="IPR017552">
    <property type="entry name" value="PHI/rmpB"/>
</dbReference>
<dbReference type="Pfam" id="PF01380">
    <property type="entry name" value="SIS"/>
    <property type="match status" value="1"/>
</dbReference>
<dbReference type="InterPro" id="IPR001347">
    <property type="entry name" value="SIS_dom"/>
</dbReference>
<dbReference type="AlphaFoldDB" id="A0A1G5VRT2"/>
<dbReference type="GO" id="GO:1901135">
    <property type="term" value="P:carbohydrate derivative metabolic process"/>
    <property type="evidence" value="ECO:0007669"/>
    <property type="project" value="InterPro"/>
</dbReference>
<dbReference type="Proteomes" id="UP000323439">
    <property type="component" value="Unassembled WGS sequence"/>
</dbReference>
<reference evidence="3 4" key="1">
    <citation type="submission" date="2016-10" db="EMBL/GenBank/DDBJ databases">
        <authorList>
            <person name="Varghese N."/>
            <person name="Submissions S."/>
        </authorList>
    </citation>
    <scope>NUCLEOTIDE SEQUENCE [LARGE SCALE GENOMIC DNA]</scope>
    <source>
        <strain evidence="3 4">DSM 16643</strain>
    </source>
</reference>
<feature type="domain" description="SIS" evidence="2">
    <location>
        <begin position="43"/>
        <end position="191"/>
    </location>
</feature>
<dbReference type="Gene3D" id="3.40.50.10490">
    <property type="entry name" value="Glucose-6-phosphate isomerase like protein, domain 1"/>
    <property type="match status" value="1"/>
</dbReference>
<dbReference type="EMBL" id="FMXB01000005">
    <property type="protein sequence ID" value="SDA48448.1"/>
    <property type="molecule type" value="Genomic_DNA"/>
</dbReference>
<dbReference type="GO" id="GO:0016853">
    <property type="term" value="F:isomerase activity"/>
    <property type="evidence" value="ECO:0007669"/>
    <property type="project" value="UniProtKB-KW"/>
</dbReference>
<dbReference type="PANTHER" id="PTHR43443">
    <property type="entry name" value="3-HEXULOSE-6-PHOSPHATE ISOMERASE"/>
    <property type="match status" value="1"/>
</dbReference>
<dbReference type="OrthoDB" id="350569at2157"/>
<evidence type="ECO:0000313" key="4">
    <source>
        <dbReference type="Proteomes" id="UP000323439"/>
    </source>
</evidence>
<dbReference type="PROSITE" id="PS51464">
    <property type="entry name" value="SIS"/>
    <property type="match status" value="1"/>
</dbReference>
<sequence>MSELKYMDLSFDEILKNINESKSVIKNQEESILHFMNIILEASNKRVTSKRETTIFLAGAGRSGFVAKSFAMRLMHLGFYVYVFNESILPSVRDGDIIIIISKSGKSNSITQIVEDSQMDDVKLLTVCGDAQSDLAQTADAKIIIESLKQESVSLDDGKSLELILMGSGFEISALVLLDALVTQLMAKLNLCEQDLKDYHDVLSSSI</sequence>
<dbReference type="RefSeq" id="WP_149731425.1">
    <property type="nucleotide sequence ID" value="NZ_FMXB01000005.1"/>
</dbReference>
<keyword evidence="4" id="KW-1185">Reference proteome</keyword>
<evidence type="ECO:0000256" key="1">
    <source>
        <dbReference type="ARBA" id="ARBA00009235"/>
    </source>
</evidence>
<evidence type="ECO:0000259" key="2">
    <source>
        <dbReference type="PROSITE" id="PS51464"/>
    </source>
</evidence>
<dbReference type="PANTHER" id="PTHR43443:SF1">
    <property type="entry name" value="3-HEXULOSE-6-PHOSPHATE ISOMERASE"/>
    <property type="match status" value="1"/>
</dbReference>
<proteinExistence type="inferred from homology"/>
<dbReference type="InterPro" id="IPR046348">
    <property type="entry name" value="SIS_dom_sf"/>
</dbReference>
<dbReference type="GO" id="GO:0097367">
    <property type="term" value="F:carbohydrate derivative binding"/>
    <property type="evidence" value="ECO:0007669"/>
    <property type="project" value="InterPro"/>
</dbReference>
<accession>A0A1G5VRT2</accession>
<dbReference type="SUPFAM" id="SSF53697">
    <property type="entry name" value="SIS domain"/>
    <property type="match status" value="1"/>
</dbReference>
<organism evidence="3 4">
    <name type="scientific">Methanobrevibacter millerae</name>
    <dbReference type="NCBI Taxonomy" id="230361"/>
    <lineage>
        <taxon>Archaea</taxon>
        <taxon>Methanobacteriati</taxon>
        <taxon>Methanobacteriota</taxon>
        <taxon>Methanomada group</taxon>
        <taxon>Methanobacteria</taxon>
        <taxon>Methanobacteriales</taxon>
        <taxon>Methanobacteriaceae</taxon>
        <taxon>Methanobrevibacter</taxon>
    </lineage>
</organism>
<comment type="similarity">
    <text evidence="1">Belongs to the SIS family. PHI subfamily.</text>
</comment>